<proteinExistence type="predicted"/>
<dbReference type="Proteomes" id="UP000274822">
    <property type="component" value="Unassembled WGS sequence"/>
</dbReference>
<evidence type="ECO:0000313" key="2">
    <source>
        <dbReference type="EMBL" id="RUS25030.1"/>
    </source>
</evidence>
<feature type="region of interest" description="Disordered" evidence="1">
    <location>
        <begin position="48"/>
        <end position="78"/>
    </location>
</feature>
<reference evidence="2 3" key="1">
    <citation type="journal article" date="2018" name="New Phytol.">
        <title>Phylogenomics of Endogonaceae and evolution of mycorrhizas within Mucoromycota.</title>
        <authorList>
            <person name="Chang Y."/>
            <person name="Desiro A."/>
            <person name="Na H."/>
            <person name="Sandor L."/>
            <person name="Lipzen A."/>
            <person name="Clum A."/>
            <person name="Barry K."/>
            <person name="Grigoriev I.V."/>
            <person name="Martin F.M."/>
            <person name="Stajich J.E."/>
            <person name="Smith M.E."/>
            <person name="Bonito G."/>
            <person name="Spatafora J.W."/>
        </authorList>
    </citation>
    <scope>NUCLEOTIDE SEQUENCE [LARGE SCALE GENOMIC DNA]</scope>
    <source>
        <strain evidence="2 3">AD002</strain>
    </source>
</reference>
<gene>
    <name evidence="2" type="ORF">BC938DRAFT_472727</name>
</gene>
<organism evidence="2 3">
    <name type="scientific">Jimgerdemannia flammicorona</name>
    <dbReference type="NCBI Taxonomy" id="994334"/>
    <lineage>
        <taxon>Eukaryota</taxon>
        <taxon>Fungi</taxon>
        <taxon>Fungi incertae sedis</taxon>
        <taxon>Mucoromycota</taxon>
        <taxon>Mucoromycotina</taxon>
        <taxon>Endogonomycetes</taxon>
        <taxon>Endogonales</taxon>
        <taxon>Endogonaceae</taxon>
        <taxon>Jimgerdemannia</taxon>
    </lineage>
</organism>
<evidence type="ECO:0000313" key="3">
    <source>
        <dbReference type="Proteomes" id="UP000274822"/>
    </source>
</evidence>
<accession>A0A433Q5I6</accession>
<comment type="caution">
    <text evidence="2">The sequence shown here is derived from an EMBL/GenBank/DDBJ whole genome shotgun (WGS) entry which is preliminary data.</text>
</comment>
<dbReference type="EMBL" id="RBNJ01014181">
    <property type="protein sequence ID" value="RUS25030.1"/>
    <property type="molecule type" value="Genomic_DNA"/>
</dbReference>
<protein>
    <submittedName>
        <fullName evidence="2">Uncharacterized protein</fullName>
    </submittedName>
</protein>
<keyword evidence="3" id="KW-1185">Reference proteome</keyword>
<dbReference type="AlphaFoldDB" id="A0A433Q5I6"/>
<sequence>MDKRHRVPEGVGLSDGTATIKTRASVLSLCSVWNPERSSIHVRHVARNGGAAKKGSGPARSQAGGSQQKDIPKTFILRRDQSGADNASLLVLTRS</sequence>
<name>A0A433Q5I6_9FUNG</name>
<evidence type="ECO:0000256" key="1">
    <source>
        <dbReference type="SAM" id="MobiDB-lite"/>
    </source>
</evidence>